<dbReference type="Proteomes" id="UP001599756">
    <property type="component" value="Unassembled WGS sequence"/>
</dbReference>
<keyword evidence="3" id="KW-1185">Reference proteome</keyword>
<gene>
    <name evidence="2" type="ORF">ACFW88_23840</name>
</gene>
<organism evidence="2 3">
    <name type="scientific">Streptomyces anandii</name>
    <dbReference type="NCBI Taxonomy" id="285454"/>
    <lineage>
        <taxon>Bacteria</taxon>
        <taxon>Bacillati</taxon>
        <taxon>Actinomycetota</taxon>
        <taxon>Actinomycetes</taxon>
        <taxon>Kitasatosporales</taxon>
        <taxon>Streptomycetaceae</taxon>
        <taxon>Streptomyces</taxon>
    </lineage>
</organism>
<reference evidence="2 3" key="1">
    <citation type="submission" date="2024-09" db="EMBL/GenBank/DDBJ databases">
        <title>The Natural Products Discovery Center: Release of the First 8490 Sequenced Strains for Exploring Actinobacteria Biosynthetic Diversity.</title>
        <authorList>
            <person name="Kalkreuter E."/>
            <person name="Kautsar S.A."/>
            <person name="Yang D."/>
            <person name="Bader C.D."/>
            <person name="Teijaro C.N."/>
            <person name="Fluegel L."/>
            <person name="Davis C.M."/>
            <person name="Simpson J.R."/>
            <person name="Lauterbach L."/>
            <person name="Steele A.D."/>
            <person name="Gui C."/>
            <person name="Meng S."/>
            <person name="Li G."/>
            <person name="Viehrig K."/>
            <person name="Ye F."/>
            <person name="Su P."/>
            <person name="Kiefer A.F."/>
            <person name="Nichols A."/>
            <person name="Cepeda A.J."/>
            <person name="Yan W."/>
            <person name="Fan B."/>
            <person name="Jiang Y."/>
            <person name="Adhikari A."/>
            <person name="Zheng C.-J."/>
            <person name="Schuster L."/>
            <person name="Cowan T.M."/>
            <person name="Smanski M.J."/>
            <person name="Chevrette M.G."/>
            <person name="De Carvalho L.P.S."/>
            <person name="Shen B."/>
        </authorList>
    </citation>
    <scope>NUCLEOTIDE SEQUENCE [LARGE SCALE GENOMIC DNA]</scope>
    <source>
        <strain evidence="2 3">NPDC059500</strain>
    </source>
</reference>
<evidence type="ECO:0000313" key="2">
    <source>
        <dbReference type="EMBL" id="MFE1753533.1"/>
    </source>
</evidence>
<feature type="domain" description="Luciferase" evidence="1">
    <location>
        <begin position="35"/>
        <end position="98"/>
    </location>
</feature>
<comment type="caution">
    <text evidence="2">The sequence shown here is derived from an EMBL/GenBank/DDBJ whole genome shotgun (WGS) entry which is preliminary data.</text>
</comment>
<sequence>MTLAARALAQLATWPDLMKAEPSCGTGQALSSRYGEIAHFHSDRDVDLHLTDRAVRRLAGDLRRFAAAVRVVPGSQWVTVRLDASADVDLLMTLVSVALQAHQNAPDGNGAAATGCNDGRGVGFLRT</sequence>
<dbReference type="InterPro" id="IPR040841">
    <property type="entry name" value="Luciferase_dom"/>
</dbReference>
<dbReference type="EMBL" id="JBHYTS010000041">
    <property type="protein sequence ID" value="MFE1753533.1"/>
    <property type="molecule type" value="Genomic_DNA"/>
</dbReference>
<evidence type="ECO:0000259" key="1">
    <source>
        <dbReference type="Pfam" id="PF17648"/>
    </source>
</evidence>
<proteinExistence type="predicted"/>
<name>A0ABW6HAL7_9ACTN</name>
<evidence type="ECO:0000313" key="3">
    <source>
        <dbReference type="Proteomes" id="UP001599756"/>
    </source>
</evidence>
<accession>A0ABW6HAL7</accession>
<dbReference type="Pfam" id="PF17648">
    <property type="entry name" value="Luciferase"/>
    <property type="match status" value="1"/>
</dbReference>
<dbReference type="RefSeq" id="WP_381805742.1">
    <property type="nucleotide sequence ID" value="NZ_JBHYTS010000041.1"/>
</dbReference>
<protein>
    <submittedName>
        <fullName evidence="2">Luciferase family protein</fullName>
    </submittedName>
</protein>